<dbReference type="EMBL" id="JASGBQ010000019">
    <property type="protein sequence ID" value="MDI9242845.1"/>
    <property type="molecule type" value="Genomic_DNA"/>
</dbReference>
<feature type="transmembrane region" description="Helical" evidence="1">
    <location>
        <begin position="149"/>
        <end position="182"/>
    </location>
</feature>
<name>A0AAP4F059_9FIRM</name>
<comment type="caution">
    <text evidence="2">The sequence shown here is derived from an EMBL/GenBank/DDBJ whole genome shotgun (WGS) entry which is preliminary data.</text>
</comment>
<sequence length="250" mass="27316">MNRAEYMRELAYLLQDLPDGEKEEALQYYEDYFDDAGPEKEAQVIGELGSPERLAAIIREGAGNGFEAESEEYAEYTENGYCNDRYREPQYEVVPPEQVRRSRLEDNGGRETEWSEKQCRRRHGILFWICAVIGMIFLLPFLIGGAAVFFGLSVVLFCMAGGVMLAVIVAAAALVVAGLILAGVGIGKVFAVPLAGMAIFGVGLILLSFGVLAVWLAVLLCGKAVPGILHMIGNFLNFVGRRLRRGGVTA</sequence>
<dbReference type="Proteomes" id="UP001300383">
    <property type="component" value="Unassembled WGS sequence"/>
</dbReference>
<keyword evidence="1" id="KW-0812">Transmembrane</keyword>
<feature type="transmembrane region" description="Helical" evidence="1">
    <location>
        <begin position="189"/>
        <end position="209"/>
    </location>
</feature>
<evidence type="ECO:0000313" key="2">
    <source>
        <dbReference type="EMBL" id="MDI9242845.1"/>
    </source>
</evidence>
<organism evidence="2 3">
    <name type="scientific">Fusibacillus kribbianus</name>
    <dbReference type="NCBI Taxonomy" id="3044208"/>
    <lineage>
        <taxon>Bacteria</taxon>
        <taxon>Bacillati</taxon>
        <taxon>Bacillota</taxon>
        <taxon>Clostridia</taxon>
        <taxon>Lachnospirales</taxon>
        <taxon>Lachnospiraceae</taxon>
        <taxon>Fusibacillus</taxon>
    </lineage>
</organism>
<keyword evidence="1" id="KW-0472">Membrane</keyword>
<evidence type="ECO:0000256" key="1">
    <source>
        <dbReference type="SAM" id="Phobius"/>
    </source>
</evidence>
<keyword evidence="1" id="KW-1133">Transmembrane helix</keyword>
<evidence type="ECO:0000313" key="3">
    <source>
        <dbReference type="Proteomes" id="UP001300383"/>
    </source>
</evidence>
<reference evidence="2 3" key="1">
    <citation type="submission" date="2023-05" db="EMBL/GenBank/DDBJ databases">
        <title>[ruminococcus] sp. nov., isolated from a pig farm feces dump.</title>
        <authorList>
            <person name="Chang Y.-H."/>
        </authorList>
    </citation>
    <scope>NUCLEOTIDE SEQUENCE [LARGE SCALE GENOMIC DNA]</scope>
    <source>
        <strain evidence="2 3">YH-rum2234</strain>
    </source>
</reference>
<feature type="transmembrane region" description="Helical" evidence="1">
    <location>
        <begin position="215"/>
        <end position="236"/>
    </location>
</feature>
<protein>
    <recommendedName>
        <fullName evidence="4">DUF1700 domain-containing protein</fullName>
    </recommendedName>
</protein>
<dbReference type="Pfam" id="PF22564">
    <property type="entry name" value="HAAS"/>
    <property type="match status" value="1"/>
</dbReference>
<gene>
    <name evidence="2" type="ORF">QJ036_10240</name>
</gene>
<dbReference type="AlphaFoldDB" id="A0AAP4F059"/>
<evidence type="ECO:0008006" key="4">
    <source>
        <dbReference type="Google" id="ProtNLM"/>
    </source>
</evidence>
<keyword evidence="3" id="KW-1185">Reference proteome</keyword>
<feature type="transmembrane region" description="Helical" evidence="1">
    <location>
        <begin position="125"/>
        <end position="143"/>
    </location>
</feature>
<dbReference type="RefSeq" id="WP_283231287.1">
    <property type="nucleotide sequence ID" value="NZ_JASGBQ010000019.1"/>
</dbReference>
<proteinExistence type="predicted"/>
<accession>A0AAP4F059</accession>